<keyword evidence="2" id="KW-0812">Transmembrane</keyword>
<feature type="transmembrane region" description="Helical" evidence="2">
    <location>
        <begin position="200"/>
        <end position="227"/>
    </location>
</feature>
<feature type="transmembrane region" description="Helical" evidence="2">
    <location>
        <begin position="233"/>
        <end position="254"/>
    </location>
</feature>
<dbReference type="Proteomes" id="UP001437256">
    <property type="component" value="Unassembled WGS sequence"/>
</dbReference>
<evidence type="ECO:0000259" key="3">
    <source>
        <dbReference type="Pfam" id="PF20152"/>
    </source>
</evidence>
<feature type="transmembrane region" description="Helical" evidence="2">
    <location>
        <begin position="12"/>
        <end position="38"/>
    </location>
</feature>
<feature type="transmembrane region" description="Helical" evidence="2">
    <location>
        <begin position="127"/>
        <end position="152"/>
    </location>
</feature>
<reference evidence="4 5" key="1">
    <citation type="submission" date="2024-05" db="EMBL/GenBank/DDBJ databases">
        <title>A draft genome resource for the thread blight pathogen Marasmius tenuissimus strain MS-2.</title>
        <authorList>
            <person name="Yulfo-Soto G.E."/>
            <person name="Baruah I.K."/>
            <person name="Amoako-Attah I."/>
            <person name="Bukari Y."/>
            <person name="Meinhardt L.W."/>
            <person name="Bailey B.A."/>
            <person name="Cohen S.P."/>
        </authorList>
    </citation>
    <scope>NUCLEOTIDE SEQUENCE [LARGE SCALE GENOMIC DNA]</scope>
    <source>
        <strain evidence="4 5">MS-2</strain>
    </source>
</reference>
<feature type="transmembrane region" description="Helical" evidence="2">
    <location>
        <begin position="164"/>
        <end position="188"/>
    </location>
</feature>
<dbReference type="PANTHER" id="PTHR40465">
    <property type="entry name" value="CHROMOSOME 1, WHOLE GENOME SHOTGUN SEQUENCE"/>
    <property type="match status" value="1"/>
</dbReference>
<dbReference type="PANTHER" id="PTHR40465:SF1">
    <property type="entry name" value="DUF6534 DOMAIN-CONTAINING PROTEIN"/>
    <property type="match status" value="1"/>
</dbReference>
<evidence type="ECO:0000313" key="5">
    <source>
        <dbReference type="Proteomes" id="UP001437256"/>
    </source>
</evidence>
<organism evidence="4 5">
    <name type="scientific">Marasmius tenuissimus</name>
    <dbReference type="NCBI Taxonomy" id="585030"/>
    <lineage>
        <taxon>Eukaryota</taxon>
        <taxon>Fungi</taxon>
        <taxon>Dikarya</taxon>
        <taxon>Basidiomycota</taxon>
        <taxon>Agaricomycotina</taxon>
        <taxon>Agaricomycetes</taxon>
        <taxon>Agaricomycetidae</taxon>
        <taxon>Agaricales</taxon>
        <taxon>Marasmiineae</taxon>
        <taxon>Marasmiaceae</taxon>
        <taxon>Marasmius</taxon>
    </lineage>
</organism>
<proteinExistence type="predicted"/>
<feature type="region of interest" description="Disordered" evidence="1">
    <location>
        <begin position="290"/>
        <end position="349"/>
    </location>
</feature>
<dbReference type="EMBL" id="JBBXMP010000001">
    <property type="protein sequence ID" value="KAL0072777.1"/>
    <property type="molecule type" value="Genomic_DNA"/>
</dbReference>
<comment type="caution">
    <text evidence="4">The sequence shown here is derived from an EMBL/GenBank/DDBJ whole genome shotgun (WGS) entry which is preliminary data.</text>
</comment>
<gene>
    <name evidence="4" type="ORF">AAF712_000540</name>
</gene>
<protein>
    <recommendedName>
        <fullName evidence="3">DUF6534 domain-containing protein</fullName>
    </recommendedName>
</protein>
<feature type="transmembrane region" description="Helical" evidence="2">
    <location>
        <begin position="50"/>
        <end position="73"/>
    </location>
</feature>
<evidence type="ECO:0000313" key="4">
    <source>
        <dbReference type="EMBL" id="KAL0072777.1"/>
    </source>
</evidence>
<dbReference type="InterPro" id="IPR045339">
    <property type="entry name" value="DUF6534"/>
</dbReference>
<evidence type="ECO:0000256" key="2">
    <source>
        <dbReference type="SAM" id="Phobius"/>
    </source>
</evidence>
<accession>A0ABR3AJN6</accession>
<feature type="compositionally biased region" description="Polar residues" evidence="1">
    <location>
        <begin position="305"/>
        <end position="318"/>
    </location>
</feature>
<keyword evidence="5" id="KW-1185">Reference proteome</keyword>
<sequence>MAGTTFESTFGVLALTAFVSSFLTGVTTVQTYIYVVNYRKDPRKHVPPKVAIVWTLAMLHAIFLMISTWHYTIKSFGNPLLVLKIHWSALAALTVSTTQIFVAQLFLARRVHAFMCSFLSRWRASFWLAIFLICILGNFVASLSGIAKVFTLENVSEILGIRTYLLTTLAFNIAVDTIVTALLTWALLNSKTGQKQSDRVVQWIVLCSINTGLLPCLSAVAGLILFLRSPNTFWFLFCIYIISDTYANSILANLNSRSFFKEKMMSPQQTPISNSLGQSDNPSVVFRVTATGPSTTTGDDLELGVTTSKSRMEGTQGSCEPDSEAASAHHHHHQYLPAYRTSHNPPQAS</sequence>
<keyword evidence="2" id="KW-1133">Transmembrane helix</keyword>
<dbReference type="Pfam" id="PF20152">
    <property type="entry name" value="DUF6534"/>
    <property type="match status" value="1"/>
</dbReference>
<feature type="domain" description="DUF6534" evidence="3">
    <location>
        <begin position="173"/>
        <end position="258"/>
    </location>
</feature>
<evidence type="ECO:0000256" key="1">
    <source>
        <dbReference type="SAM" id="MobiDB-lite"/>
    </source>
</evidence>
<feature type="transmembrane region" description="Helical" evidence="2">
    <location>
        <begin position="85"/>
        <end position="107"/>
    </location>
</feature>
<keyword evidence="2" id="KW-0472">Membrane</keyword>
<name>A0ABR3AJN6_9AGAR</name>